<evidence type="ECO:0008006" key="3">
    <source>
        <dbReference type="Google" id="ProtNLM"/>
    </source>
</evidence>
<comment type="caution">
    <text evidence="1">The sequence shown here is derived from an EMBL/GenBank/DDBJ whole genome shotgun (WGS) entry which is preliminary data.</text>
</comment>
<keyword evidence="2" id="KW-1185">Reference proteome</keyword>
<evidence type="ECO:0000313" key="2">
    <source>
        <dbReference type="Proteomes" id="UP001501509"/>
    </source>
</evidence>
<dbReference type="Proteomes" id="UP001501509">
    <property type="component" value="Unassembled WGS sequence"/>
</dbReference>
<reference evidence="2" key="1">
    <citation type="journal article" date="2019" name="Int. J. Syst. Evol. Microbiol.">
        <title>The Global Catalogue of Microorganisms (GCM) 10K type strain sequencing project: providing services to taxonomists for standard genome sequencing and annotation.</title>
        <authorList>
            <consortium name="The Broad Institute Genomics Platform"/>
            <consortium name="The Broad Institute Genome Sequencing Center for Infectious Disease"/>
            <person name="Wu L."/>
            <person name="Ma J."/>
        </authorList>
    </citation>
    <scope>NUCLEOTIDE SEQUENCE [LARGE SCALE GENOMIC DNA]</scope>
    <source>
        <strain evidence="2">JCM 6833</strain>
    </source>
</reference>
<sequence>MNLHLVEAPEGLTRRARSFLHAHCLRVDSLPVGQYRERWLELGIPQAEIERVATYGSRWGGLALPPAPHYDGGPRILDPDIPEGSPGERWWFQAGIPRTAVPYGFMIGPNGEFGVHSDRWVPLHSTVEGWVESVALAYHAAMWAKVVTKITGDDVGALQLDGHTAVPEVAGLADTWWRGTDSLVAIYRGEAECMSAPQGRTAFIYSGLDDWGLHG</sequence>
<protein>
    <recommendedName>
        <fullName evidence="3">SMI1/KNR4 family protein</fullName>
    </recommendedName>
</protein>
<dbReference type="RefSeq" id="WP_344547287.1">
    <property type="nucleotide sequence ID" value="NZ_BAAATD010000013.1"/>
</dbReference>
<organism evidence="1 2">
    <name type="scientific">Actinomadura fulvescens</name>
    <dbReference type="NCBI Taxonomy" id="46160"/>
    <lineage>
        <taxon>Bacteria</taxon>
        <taxon>Bacillati</taxon>
        <taxon>Actinomycetota</taxon>
        <taxon>Actinomycetes</taxon>
        <taxon>Streptosporangiales</taxon>
        <taxon>Thermomonosporaceae</taxon>
        <taxon>Actinomadura</taxon>
    </lineage>
</organism>
<gene>
    <name evidence="1" type="ORF">GCM10010411_75450</name>
</gene>
<proteinExistence type="predicted"/>
<dbReference type="EMBL" id="BAAATD010000013">
    <property type="protein sequence ID" value="GAA2627267.1"/>
    <property type="molecule type" value="Genomic_DNA"/>
</dbReference>
<accession>A0ABP6CSD3</accession>
<name>A0ABP6CSD3_9ACTN</name>
<evidence type="ECO:0000313" key="1">
    <source>
        <dbReference type="EMBL" id="GAA2627267.1"/>
    </source>
</evidence>